<comment type="subcellular location">
    <subcellularLocation>
        <location evidence="1">Peroxisome membrane</location>
        <topology evidence="1">Multi-pass membrane protein</topology>
    </subcellularLocation>
</comment>
<reference evidence="17 18" key="2">
    <citation type="journal article" date="2018" name="Hortic Res">
        <title>Improved Brassica rapa reference genome by single-molecule sequencing and chromosome conformation capture technologies.</title>
        <authorList>
            <person name="Zhang L."/>
            <person name="Cai X."/>
            <person name="Wu J."/>
            <person name="Liu M."/>
            <person name="Grob S."/>
            <person name="Cheng F."/>
            <person name="Liang J."/>
            <person name="Cai C."/>
            <person name="Liu Z."/>
            <person name="Liu B."/>
            <person name="Wang F."/>
            <person name="Li S."/>
            <person name="Liu F."/>
            <person name="Li X."/>
            <person name="Cheng L."/>
            <person name="Yang W."/>
            <person name="Li M.H."/>
            <person name="Grossniklaus U."/>
            <person name="Zheng H."/>
            <person name="Wang X."/>
        </authorList>
    </citation>
    <scope>NUCLEOTIDE SEQUENCE [LARGE SCALE GENOMIC DNA]</scope>
    <source>
        <strain evidence="17 18">cv. Chiifu-401-42</strain>
    </source>
</reference>
<keyword evidence="10" id="KW-0653">Protein transport</keyword>
<evidence type="ECO:0000256" key="14">
    <source>
        <dbReference type="ARBA" id="ARBA00045862"/>
    </source>
</evidence>
<dbReference type="PANTHER" id="PTHR12888:SF0">
    <property type="entry name" value="PEROXISOME ASSEMBLY PROTEIN 12"/>
    <property type="match status" value="1"/>
</dbReference>
<dbReference type="InParanoid" id="M4CA76"/>
<evidence type="ECO:0000313" key="17">
    <source>
        <dbReference type="EnsemblPlants" id="Bra001105.1-P"/>
    </source>
</evidence>
<dbReference type="GO" id="GO:1990429">
    <property type="term" value="C:peroxisomal importomer complex"/>
    <property type="evidence" value="ECO:0000318"/>
    <property type="project" value="GO_Central"/>
</dbReference>
<dbReference type="InterPro" id="IPR006845">
    <property type="entry name" value="Pex_N"/>
</dbReference>
<dbReference type="OMA" id="QHYLARC"/>
<organism evidence="17 18">
    <name type="scientific">Brassica campestris</name>
    <name type="common">Field mustard</name>
    <dbReference type="NCBI Taxonomy" id="3711"/>
    <lineage>
        <taxon>Eukaryota</taxon>
        <taxon>Viridiplantae</taxon>
        <taxon>Streptophyta</taxon>
        <taxon>Embryophyta</taxon>
        <taxon>Tracheophyta</taxon>
        <taxon>Spermatophyta</taxon>
        <taxon>Magnoliopsida</taxon>
        <taxon>eudicotyledons</taxon>
        <taxon>Gunneridae</taxon>
        <taxon>Pentapetalae</taxon>
        <taxon>rosids</taxon>
        <taxon>malvids</taxon>
        <taxon>Brassicales</taxon>
        <taxon>Brassicaceae</taxon>
        <taxon>Brassiceae</taxon>
        <taxon>Brassica</taxon>
    </lineage>
</organism>
<reference evidence="17" key="3">
    <citation type="submission" date="2023-03" db="UniProtKB">
        <authorList>
            <consortium name="EnsemblPlants"/>
        </authorList>
    </citation>
    <scope>IDENTIFICATION</scope>
    <source>
        <strain evidence="17">cv. Chiifu-401-42</strain>
    </source>
</reference>
<dbReference type="GO" id="GO:0008270">
    <property type="term" value="F:zinc ion binding"/>
    <property type="evidence" value="ECO:0007669"/>
    <property type="project" value="UniProtKB-KW"/>
</dbReference>
<dbReference type="PIRSF" id="PIRSF038074">
    <property type="entry name" value="Peroxisome_assembly_p12"/>
    <property type="match status" value="1"/>
</dbReference>
<dbReference type="InterPro" id="IPR013083">
    <property type="entry name" value="Znf_RING/FYVE/PHD"/>
</dbReference>
<evidence type="ECO:0000256" key="5">
    <source>
        <dbReference type="ARBA" id="ARBA00022692"/>
    </source>
</evidence>
<dbReference type="Pfam" id="PF04757">
    <property type="entry name" value="Pex2_Pex12"/>
    <property type="match status" value="1"/>
</dbReference>
<dbReference type="InterPro" id="IPR017375">
    <property type="entry name" value="PEX12"/>
</dbReference>
<dbReference type="Gene3D" id="3.30.40.10">
    <property type="entry name" value="Zinc/RING finger domain, C3HC4 (zinc finger)"/>
    <property type="match status" value="1"/>
</dbReference>
<dbReference type="GO" id="GO:0006513">
    <property type="term" value="P:protein monoubiquitination"/>
    <property type="evidence" value="ECO:0000318"/>
    <property type="project" value="GO_Central"/>
</dbReference>
<evidence type="ECO:0000256" key="11">
    <source>
        <dbReference type="ARBA" id="ARBA00022989"/>
    </source>
</evidence>
<keyword evidence="8" id="KW-0833">Ubl conjugation pathway</keyword>
<proteinExistence type="inferred from homology"/>
<dbReference type="SUPFAM" id="SSF57850">
    <property type="entry name" value="RING/U-box"/>
    <property type="match status" value="1"/>
</dbReference>
<feature type="domain" description="Pex N-terminal" evidence="16">
    <location>
        <begin position="21"/>
        <end position="210"/>
    </location>
</feature>
<evidence type="ECO:0000256" key="2">
    <source>
        <dbReference type="ARBA" id="ARBA00004906"/>
    </source>
</evidence>
<evidence type="ECO:0000256" key="10">
    <source>
        <dbReference type="ARBA" id="ARBA00022927"/>
    </source>
</evidence>
<dbReference type="Gramene" id="Bra001105.1">
    <property type="protein sequence ID" value="Bra001105.1-P"/>
    <property type="gene ID" value="Bra001105"/>
</dbReference>
<comment type="pathway">
    <text evidence="2">Protein modification; protein ubiquitination.</text>
</comment>
<evidence type="ECO:0000256" key="4">
    <source>
        <dbReference type="ARBA" id="ARBA00022448"/>
    </source>
</evidence>
<reference evidence="17 18" key="1">
    <citation type="journal article" date="2011" name="Nat. Genet.">
        <title>The genome of the mesopolyploid crop species Brassica rapa.</title>
        <authorList>
            <consortium name="Brassica rapa Genome Sequencing Project Consortium"/>
            <person name="Wang X."/>
            <person name="Wang H."/>
            <person name="Wang J."/>
            <person name="Sun R."/>
            <person name="Wu J."/>
            <person name="Liu S."/>
            <person name="Bai Y."/>
            <person name="Mun J.H."/>
            <person name="Bancroft I."/>
            <person name="Cheng F."/>
            <person name="Huang S."/>
            <person name="Li X."/>
            <person name="Hua W."/>
            <person name="Wang J."/>
            <person name="Wang X."/>
            <person name="Freeling M."/>
            <person name="Pires J.C."/>
            <person name="Paterson A.H."/>
            <person name="Chalhoub B."/>
            <person name="Wang B."/>
            <person name="Hayward A."/>
            <person name="Sharpe A.G."/>
            <person name="Park B.S."/>
            <person name="Weisshaar B."/>
            <person name="Liu B."/>
            <person name="Li B."/>
            <person name="Liu B."/>
            <person name="Tong C."/>
            <person name="Song C."/>
            <person name="Duran C."/>
            <person name="Peng C."/>
            <person name="Geng C."/>
            <person name="Koh C."/>
            <person name="Lin C."/>
            <person name="Edwards D."/>
            <person name="Mu D."/>
            <person name="Shen D."/>
            <person name="Soumpourou E."/>
            <person name="Li F."/>
            <person name="Fraser F."/>
            <person name="Conant G."/>
            <person name="Lassalle G."/>
            <person name="King G.J."/>
            <person name="Bonnema G."/>
            <person name="Tang H."/>
            <person name="Wang H."/>
            <person name="Belcram H."/>
            <person name="Zhou H."/>
            <person name="Hirakawa H."/>
            <person name="Abe H."/>
            <person name="Guo H."/>
            <person name="Wang H."/>
            <person name="Jin H."/>
            <person name="Parkin I.A."/>
            <person name="Batley J."/>
            <person name="Kim J.S."/>
            <person name="Just J."/>
            <person name="Li J."/>
            <person name="Xu J."/>
            <person name="Deng J."/>
            <person name="Kim J.A."/>
            <person name="Li J."/>
            <person name="Yu J."/>
            <person name="Meng J."/>
            <person name="Wang J."/>
            <person name="Min J."/>
            <person name="Poulain J."/>
            <person name="Wang J."/>
            <person name="Hatakeyama K."/>
            <person name="Wu K."/>
            <person name="Wang L."/>
            <person name="Fang L."/>
            <person name="Trick M."/>
            <person name="Links M.G."/>
            <person name="Zhao M."/>
            <person name="Jin M."/>
            <person name="Ramchiary N."/>
            <person name="Drou N."/>
            <person name="Berkman P.J."/>
            <person name="Cai Q."/>
            <person name="Huang Q."/>
            <person name="Li R."/>
            <person name="Tabata S."/>
            <person name="Cheng S."/>
            <person name="Zhang S."/>
            <person name="Zhang S."/>
            <person name="Huang S."/>
            <person name="Sato S."/>
            <person name="Sun S."/>
            <person name="Kwon S.J."/>
            <person name="Choi S.R."/>
            <person name="Lee T.H."/>
            <person name="Fan W."/>
            <person name="Zhao X."/>
            <person name="Tan X."/>
            <person name="Xu X."/>
            <person name="Wang Y."/>
            <person name="Qiu Y."/>
            <person name="Yin Y."/>
            <person name="Li Y."/>
            <person name="Du Y."/>
            <person name="Liao Y."/>
            <person name="Lim Y."/>
            <person name="Narusaka Y."/>
            <person name="Wang Y."/>
            <person name="Wang Z."/>
            <person name="Li Z."/>
            <person name="Wang Z."/>
            <person name="Xiong Z."/>
            <person name="Zhang Z."/>
        </authorList>
    </citation>
    <scope>NUCLEOTIDE SEQUENCE [LARGE SCALE GENOMIC DNA]</scope>
    <source>
        <strain evidence="17 18">cv. Chiifu-401-42</strain>
    </source>
</reference>
<keyword evidence="12 15" id="KW-0472">Membrane</keyword>
<evidence type="ECO:0000256" key="6">
    <source>
        <dbReference type="ARBA" id="ARBA00022723"/>
    </source>
</evidence>
<dbReference type="GO" id="GO:0016558">
    <property type="term" value="P:protein import into peroxisome matrix"/>
    <property type="evidence" value="ECO:0000318"/>
    <property type="project" value="GO_Central"/>
</dbReference>
<dbReference type="PANTHER" id="PTHR12888">
    <property type="entry name" value="PEROXISOME ASSEMBLY PROTEIN 12 PEROXIN-12"/>
    <property type="match status" value="1"/>
</dbReference>
<keyword evidence="18" id="KW-1185">Reference proteome</keyword>
<keyword evidence="9" id="KW-0862">Zinc</keyword>
<keyword evidence="11" id="KW-1133">Transmembrane helix</keyword>
<evidence type="ECO:0000256" key="1">
    <source>
        <dbReference type="ARBA" id="ARBA00004585"/>
    </source>
</evidence>
<keyword evidence="7" id="KW-0863">Zinc-finger</keyword>
<evidence type="ECO:0000256" key="15">
    <source>
        <dbReference type="PIRNR" id="PIRNR038074"/>
    </source>
</evidence>
<dbReference type="STRING" id="51351.M4CA76"/>
<dbReference type="EnsemblPlants" id="Bra001105.1">
    <property type="protein sequence ID" value="Bra001105.1-P"/>
    <property type="gene ID" value="Bra001105"/>
</dbReference>
<evidence type="ECO:0000256" key="13">
    <source>
        <dbReference type="ARBA" id="ARBA00023140"/>
    </source>
</evidence>
<dbReference type="CDD" id="cd16451">
    <property type="entry name" value="mRING_PEX12"/>
    <property type="match status" value="1"/>
</dbReference>
<keyword evidence="4" id="KW-0813">Transport</keyword>
<evidence type="ECO:0000256" key="7">
    <source>
        <dbReference type="ARBA" id="ARBA00022771"/>
    </source>
</evidence>
<comment type="function">
    <text evidence="14">Component of a retrotranslocation channel required for peroxisome organization by mediating export of the PEX5 receptor from peroxisomes to the cytosol, thereby promoting PEX5 recycling. The retrotranslocation channel is composed of PEX2, PEX10 and PEX12; each subunit contributing transmembrane segments that coassemble into an open channel that specifically allows the passage of PEX5 through the peroxisomal membrane. PEX12 also regulates PEX5 recycling by activating the E3 ubiquitin-protein ligase activity of PEX10. When PEX5 recycling is compromised, PEX12 stimulates PEX10-mediated polyubiquitination of PEX5, leading to its subsequent degradation.</text>
</comment>
<evidence type="ECO:0000256" key="3">
    <source>
        <dbReference type="ARBA" id="ARBA00008704"/>
    </source>
</evidence>
<evidence type="ECO:0000313" key="18">
    <source>
        <dbReference type="Proteomes" id="UP000011750"/>
    </source>
</evidence>
<dbReference type="GO" id="GO:0005778">
    <property type="term" value="C:peroxisomal membrane"/>
    <property type="evidence" value="ECO:0000318"/>
    <property type="project" value="GO_Central"/>
</dbReference>
<keyword evidence="6" id="KW-0479">Metal-binding</keyword>
<comment type="similarity">
    <text evidence="3 15">Belongs to the pex2/pex10/pex12 family.</text>
</comment>
<evidence type="ECO:0000256" key="8">
    <source>
        <dbReference type="ARBA" id="ARBA00022786"/>
    </source>
</evidence>
<name>M4CA76_BRACM</name>
<dbReference type="GO" id="GO:0004842">
    <property type="term" value="F:ubiquitin-protein transferase activity"/>
    <property type="evidence" value="ECO:0000318"/>
    <property type="project" value="GO_Central"/>
</dbReference>
<accession>M4CA76</accession>
<keyword evidence="5" id="KW-0812">Transmembrane</keyword>
<evidence type="ECO:0000259" key="16">
    <source>
        <dbReference type="Pfam" id="PF04757"/>
    </source>
</evidence>
<dbReference type="Proteomes" id="UP000011750">
    <property type="component" value="Chromosome A03"/>
</dbReference>
<protein>
    <recommendedName>
        <fullName evidence="15">Peroxisome biogenesis protein 12</fullName>
    </recommendedName>
    <alternativeName>
        <fullName evidence="15">Peroxin-12</fullName>
    </alternativeName>
</protein>
<keyword evidence="13 15" id="KW-0576">Peroxisome</keyword>
<dbReference type="HOGENOM" id="CLU_031067_1_1_1"/>
<evidence type="ECO:0000256" key="12">
    <source>
        <dbReference type="ARBA" id="ARBA00023136"/>
    </source>
</evidence>
<dbReference type="AlphaFoldDB" id="M4CA76"/>
<dbReference type="eggNOG" id="KOG0826">
    <property type="taxonomic scope" value="Eukaryota"/>
</dbReference>
<evidence type="ECO:0000256" key="9">
    <source>
        <dbReference type="ARBA" id="ARBA00022833"/>
    </source>
</evidence>
<sequence>MLFQVGGDGTRPTFFEMAAAQQLPASLRAALTYSLGVFALRRSFLHKILDYEDEFYAALMLILEGHSLRTTDASFAESLYGLRRKSVRLRLRKGSGEEEVQHSGLEKRQRILSVVFLVVLPYFKSKLHAIYNKEREARLRESLWGMEDQGFDEADFFTGEEPVVSRGDSGNQELSVRVQLATKIKKFIAVCYPWIHASSEVQGALLTCSYAVLDYAQTGLIAAVFIFKMMEWWYQSAEERLTAPTVYPPPPPPPAPKVAKEGIPLPPDSSLCALCLQKRANPSVVTVSGFVFCYSCVFKYVTKYKRCPVTLIPASVDQIRRLFHDT</sequence>
<dbReference type="FunFam" id="3.30.40.10:FF:000357">
    <property type="entry name" value="Peroxisome biogenesis protein 12"/>
    <property type="match status" value="1"/>
</dbReference>